<feature type="domain" description="Response regulatory" evidence="9">
    <location>
        <begin position="4"/>
        <end position="120"/>
    </location>
</feature>
<dbReference type="InterPro" id="IPR058245">
    <property type="entry name" value="NreC/VraR/RcsB-like_REC"/>
</dbReference>
<dbReference type="GO" id="GO:0006355">
    <property type="term" value="P:regulation of DNA-templated transcription"/>
    <property type="evidence" value="ECO:0007669"/>
    <property type="project" value="InterPro"/>
</dbReference>
<evidence type="ECO:0000256" key="7">
    <source>
        <dbReference type="PROSITE-ProRule" id="PRU00169"/>
    </source>
</evidence>
<dbReference type="AlphaFoldDB" id="W0E8M7"/>
<dbReference type="RefSeq" id="WP_006718292.1">
    <property type="nucleotide sequence ID" value="NZ_CP007032.1"/>
</dbReference>
<dbReference type="CDD" id="cd06170">
    <property type="entry name" value="LuxR_C_like"/>
    <property type="match status" value="1"/>
</dbReference>
<dbReference type="InterPro" id="IPR011006">
    <property type="entry name" value="CheY-like_superfamily"/>
</dbReference>
<dbReference type="Gene3D" id="3.40.50.2300">
    <property type="match status" value="1"/>
</dbReference>
<keyword evidence="4" id="KW-0238">DNA-binding</keyword>
<dbReference type="InterPro" id="IPR016032">
    <property type="entry name" value="Sig_transdc_resp-reg_C-effctor"/>
</dbReference>
<dbReference type="PROSITE" id="PS00622">
    <property type="entry name" value="HTH_LUXR_1"/>
    <property type="match status" value="1"/>
</dbReference>
<dbReference type="PANTHER" id="PTHR43214:SF43">
    <property type="entry name" value="TWO-COMPONENT RESPONSE REGULATOR"/>
    <property type="match status" value="1"/>
</dbReference>
<organism evidence="10 11">
    <name type="scientific">Desulfitobacterium metallireducens DSM 15288</name>
    <dbReference type="NCBI Taxonomy" id="871968"/>
    <lineage>
        <taxon>Bacteria</taxon>
        <taxon>Bacillati</taxon>
        <taxon>Bacillota</taxon>
        <taxon>Clostridia</taxon>
        <taxon>Eubacteriales</taxon>
        <taxon>Desulfitobacteriaceae</taxon>
        <taxon>Desulfitobacterium</taxon>
    </lineage>
</organism>
<dbReference type="SMART" id="SM00448">
    <property type="entry name" value="REC"/>
    <property type="match status" value="1"/>
</dbReference>
<dbReference type="GO" id="GO:0003677">
    <property type="term" value="F:DNA binding"/>
    <property type="evidence" value="ECO:0007669"/>
    <property type="project" value="UniProtKB-KW"/>
</dbReference>
<dbReference type="OrthoDB" id="9779069at2"/>
<dbReference type="InterPro" id="IPR000792">
    <property type="entry name" value="Tscrpt_reg_LuxR_C"/>
</dbReference>
<evidence type="ECO:0000256" key="4">
    <source>
        <dbReference type="ARBA" id="ARBA00023125"/>
    </source>
</evidence>
<dbReference type="Pfam" id="PF00072">
    <property type="entry name" value="Response_reg"/>
    <property type="match status" value="1"/>
</dbReference>
<dbReference type="PANTHER" id="PTHR43214">
    <property type="entry name" value="TWO-COMPONENT RESPONSE REGULATOR"/>
    <property type="match status" value="1"/>
</dbReference>
<dbReference type="SUPFAM" id="SSF52172">
    <property type="entry name" value="CheY-like"/>
    <property type="match status" value="1"/>
</dbReference>
<dbReference type="Pfam" id="PF00196">
    <property type="entry name" value="GerE"/>
    <property type="match status" value="1"/>
</dbReference>
<dbReference type="STRING" id="871968.DESME_09185"/>
<dbReference type="eggNOG" id="COG2197">
    <property type="taxonomic scope" value="Bacteria"/>
</dbReference>
<dbReference type="KEGG" id="dmt:DESME_09185"/>
<proteinExistence type="predicted"/>
<name>W0E8M7_9FIRM</name>
<dbReference type="PROSITE" id="PS50110">
    <property type="entry name" value="RESPONSE_REGULATORY"/>
    <property type="match status" value="1"/>
</dbReference>
<dbReference type="Proteomes" id="UP000010847">
    <property type="component" value="Chromosome"/>
</dbReference>
<sequence length="219" mass="24859">MSVQILLADENYIQLEGLKKLFETVEDIQVRQTVRDVQETVNKISESQPDIIMMDLHSPICNGIRAIRQIHTFYPKIRILILTNLCSIEAIRSAIEAGASGYLLKQCSFKELLHAIRAISQGNSYFHPMVSKLIVNGIMQHGHEVIAGREMAPCLTDREMEVLHLAAEGLTNQEIAKQLFISTKTVQTHRRNIMDKLGFHDRVDLVKYAIRKGIIALQE</sequence>
<feature type="modified residue" description="4-aspartylphosphate" evidence="7">
    <location>
        <position position="55"/>
    </location>
</feature>
<dbReference type="EMBL" id="CP007032">
    <property type="protein sequence ID" value="AHF07190.1"/>
    <property type="molecule type" value="Genomic_DNA"/>
</dbReference>
<dbReference type="SUPFAM" id="SSF46894">
    <property type="entry name" value="C-terminal effector domain of the bipartite response regulators"/>
    <property type="match status" value="1"/>
</dbReference>
<evidence type="ECO:0000256" key="1">
    <source>
        <dbReference type="ARBA" id="ARBA00018672"/>
    </source>
</evidence>
<accession>W0E8M7</accession>
<dbReference type="GO" id="GO:0000160">
    <property type="term" value="P:phosphorelay signal transduction system"/>
    <property type="evidence" value="ECO:0007669"/>
    <property type="project" value="InterPro"/>
</dbReference>
<dbReference type="PRINTS" id="PR00038">
    <property type="entry name" value="HTHLUXR"/>
</dbReference>
<dbReference type="PROSITE" id="PS50043">
    <property type="entry name" value="HTH_LUXR_2"/>
    <property type="match status" value="1"/>
</dbReference>
<keyword evidence="3" id="KW-0805">Transcription regulation</keyword>
<evidence type="ECO:0000313" key="11">
    <source>
        <dbReference type="Proteomes" id="UP000010847"/>
    </source>
</evidence>
<protein>
    <recommendedName>
        <fullName evidence="1">Stage 0 sporulation protein A homolog</fullName>
    </recommendedName>
</protein>
<gene>
    <name evidence="10" type="ORF">DESME_09185</name>
</gene>
<evidence type="ECO:0000256" key="2">
    <source>
        <dbReference type="ARBA" id="ARBA00022553"/>
    </source>
</evidence>
<dbReference type="HOGENOM" id="CLU_000445_90_1_9"/>
<dbReference type="InterPro" id="IPR039420">
    <property type="entry name" value="WalR-like"/>
</dbReference>
<dbReference type="CDD" id="cd17535">
    <property type="entry name" value="REC_NarL-like"/>
    <property type="match status" value="1"/>
</dbReference>
<evidence type="ECO:0000256" key="3">
    <source>
        <dbReference type="ARBA" id="ARBA00023015"/>
    </source>
</evidence>
<dbReference type="SMART" id="SM00421">
    <property type="entry name" value="HTH_LUXR"/>
    <property type="match status" value="1"/>
</dbReference>
<dbReference type="InterPro" id="IPR001789">
    <property type="entry name" value="Sig_transdc_resp-reg_receiver"/>
</dbReference>
<evidence type="ECO:0000259" key="9">
    <source>
        <dbReference type="PROSITE" id="PS50110"/>
    </source>
</evidence>
<comment type="function">
    <text evidence="6">May play the central regulatory role in sporulation. It may be an element of the effector pathway responsible for the activation of sporulation genes in response to nutritional stress. Spo0A may act in concert with spo0H (a sigma factor) to control the expression of some genes that are critical to the sporulation process.</text>
</comment>
<keyword evidence="2 7" id="KW-0597">Phosphoprotein</keyword>
<reference evidence="10 11" key="1">
    <citation type="submission" date="2013-12" db="EMBL/GenBank/DDBJ databases">
        <authorList>
            <consortium name="DOE Joint Genome Institute"/>
            <person name="Smidt H."/>
            <person name="Huntemann M."/>
            <person name="Han J."/>
            <person name="Chen A."/>
            <person name="Kyrpides N."/>
            <person name="Mavromatis K."/>
            <person name="Markowitz V."/>
            <person name="Palaniappan K."/>
            <person name="Ivanova N."/>
            <person name="Schaumberg A."/>
            <person name="Pati A."/>
            <person name="Liolios K."/>
            <person name="Nordberg H.P."/>
            <person name="Cantor M.N."/>
            <person name="Hua S.X."/>
            <person name="Woyke T."/>
        </authorList>
    </citation>
    <scope>NUCLEOTIDE SEQUENCE [LARGE SCALE GENOMIC DNA]</scope>
    <source>
        <strain evidence="11">DSM 15288</strain>
    </source>
</reference>
<evidence type="ECO:0000313" key="10">
    <source>
        <dbReference type="EMBL" id="AHF07190.1"/>
    </source>
</evidence>
<keyword evidence="11" id="KW-1185">Reference proteome</keyword>
<evidence type="ECO:0000256" key="6">
    <source>
        <dbReference type="ARBA" id="ARBA00024867"/>
    </source>
</evidence>
<keyword evidence="5" id="KW-0804">Transcription</keyword>
<evidence type="ECO:0000256" key="5">
    <source>
        <dbReference type="ARBA" id="ARBA00023163"/>
    </source>
</evidence>
<evidence type="ECO:0000259" key="8">
    <source>
        <dbReference type="PROSITE" id="PS50043"/>
    </source>
</evidence>
<feature type="domain" description="HTH luxR-type" evidence="8">
    <location>
        <begin position="148"/>
        <end position="213"/>
    </location>
</feature>